<evidence type="ECO:0000313" key="1">
    <source>
        <dbReference type="EMBL" id="OAY62542.1"/>
    </source>
</evidence>
<sequence length="86" mass="9998">MLKFRKLSLNKVLVQGNKAWCDYGTKKEARLYALQIVQHICQHVAEFRSNITFLQGKHTTRSPFLFVTSQVLLLSDWNLSLLQGYL</sequence>
<protein>
    <submittedName>
        <fullName evidence="1">Uncharacterized protein</fullName>
    </submittedName>
</protein>
<dbReference type="EMBL" id="CM004387">
    <property type="protein sequence ID" value="OAY62542.1"/>
    <property type="molecule type" value="Genomic_DNA"/>
</dbReference>
<gene>
    <name evidence="1" type="ORF">MANES_01G275300</name>
</gene>
<reference evidence="1" key="1">
    <citation type="submission" date="2016-02" db="EMBL/GenBank/DDBJ databases">
        <title>WGS assembly of Manihot esculenta.</title>
        <authorList>
            <person name="Bredeson J.V."/>
            <person name="Prochnik S.E."/>
            <person name="Lyons J.B."/>
            <person name="Schmutz J."/>
            <person name="Grimwood J."/>
            <person name="Vrebalov J."/>
            <person name="Bart R.S."/>
            <person name="Amuge T."/>
            <person name="Ferguson M.E."/>
            <person name="Green R."/>
            <person name="Putnam N."/>
            <person name="Stites J."/>
            <person name="Rounsley S."/>
            <person name="Rokhsar D.S."/>
        </authorList>
    </citation>
    <scope>NUCLEOTIDE SEQUENCE [LARGE SCALE GENOMIC DNA]</scope>
    <source>
        <tissue evidence="1">Leaf</tissue>
    </source>
</reference>
<dbReference type="AlphaFoldDB" id="A0A2C9WRZ8"/>
<proteinExistence type="predicted"/>
<name>A0A2C9WRZ8_MANES</name>
<organism evidence="1">
    <name type="scientific">Manihot esculenta</name>
    <name type="common">Cassava</name>
    <name type="synonym">Jatropha manihot</name>
    <dbReference type="NCBI Taxonomy" id="3983"/>
    <lineage>
        <taxon>Eukaryota</taxon>
        <taxon>Viridiplantae</taxon>
        <taxon>Streptophyta</taxon>
        <taxon>Embryophyta</taxon>
        <taxon>Tracheophyta</taxon>
        <taxon>Spermatophyta</taxon>
        <taxon>Magnoliopsida</taxon>
        <taxon>eudicotyledons</taxon>
        <taxon>Gunneridae</taxon>
        <taxon>Pentapetalae</taxon>
        <taxon>rosids</taxon>
        <taxon>fabids</taxon>
        <taxon>Malpighiales</taxon>
        <taxon>Euphorbiaceae</taxon>
        <taxon>Crotonoideae</taxon>
        <taxon>Manihoteae</taxon>
        <taxon>Manihot</taxon>
    </lineage>
</organism>
<accession>A0A2C9WRZ8</accession>